<dbReference type="CDD" id="cd23659">
    <property type="entry name" value="USP_At3g01520-like"/>
    <property type="match status" value="1"/>
</dbReference>
<feature type="domain" description="UspA" evidence="2">
    <location>
        <begin position="4"/>
        <end position="164"/>
    </location>
</feature>
<dbReference type="InterPro" id="IPR006015">
    <property type="entry name" value="Universal_stress_UspA"/>
</dbReference>
<gene>
    <name evidence="3" type="ORF">PLOB_00023310</name>
</gene>
<dbReference type="PRINTS" id="PR01438">
    <property type="entry name" value="UNVRSLSTRESS"/>
</dbReference>
<dbReference type="InterPro" id="IPR014729">
    <property type="entry name" value="Rossmann-like_a/b/a_fold"/>
</dbReference>
<dbReference type="Pfam" id="PF00582">
    <property type="entry name" value="Usp"/>
    <property type="match status" value="1"/>
</dbReference>
<protein>
    <recommendedName>
        <fullName evidence="2">UspA domain-containing protein</fullName>
    </recommendedName>
</protein>
<proteinExistence type="predicted"/>
<dbReference type="Gene3D" id="3.40.50.620">
    <property type="entry name" value="HUPs"/>
    <property type="match status" value="1"/>
</dbReference>
<name>A0ABN8RMG0_9CNID</name>
<accession>A0ABN8RMG0</accession>
<evidence type="ECO:0000256" key="1">
    <source>
        <dbReference type="SAM" id="Coils"/>
    </source>
</evidence>
<keyword evidence="1" id="KW-0175">Coiled coil</keyword>
<dbReference type="SUPFAM" id="SSF52402">
    <property type="entry name" value="Adenine nucleotide alpha hydrolases-like"/>
    <property type="match status" value="1"/>
</dbReference>
<evidence type="ECO:0000313" key="4">
    <source>
        <dbReference type="Proteomes" id="UP001159405"/>
    </source>
</evidence>
<reference evidence="3 4" key="1">
    <citation type="submission" date="2022-05" db="EMBL/GenBank/DDBJ databases">
        <authorList>
            <consortium name="Genoscope - CEA"/>
            <person name="William W."/>
        </authorList>
    </citation>
    <scope>NUCLEOTIDE SEQUENCE [LARGE SCALE GENOMIC DNA]</scope>
</reference>
<organism evidence="3 4">
    <name type="scientific">Porites lobata</name>
    <dbReference type="NCBI Taxonomy" id="104759"/>
    <lineage>
        <taxon>Eukaryota</taxon>
        <taxon>Metazoa</taxon>
        <taxon>Cnidaria</taxon>
        <taxon>Anthozoa</taxon>
        <taxon>Hexacorallia</taxon>
        <taxon>Scleractinia</taxon>
        <taxon>Fungiina</taxon>
        <taxon>Poritidae</taxon>
        <taxon>Porites</taxon>
    </lineage>
</organism>
<dbReference type="PANTHER" id="PTHR46989">
    <property type="entry name" value="USP DOMAIN-CONTAINING PROTEIN"/>
    <property type="match status" value="1"/>
</dbReference>
<dbReference type="InterPro" id="IPR006016">
    <property type="entry name" value="UspA"/>
</dbReference>
<dbReference type="EMBL" id="CALNXK010000276">
    <property type="protein sequence ID" value="CAH3180437.1"/>
    <property type="molecule type" value="Genomic_DNA"/>
</dbReference>
<sequence length="166" mass="18874">MAVRKVALPVDESAHSEQACDWYLSNMKHDNDKVFVIHVTEMPHMLSTETVTKEDWDQHIKNHTEKVKQLEEKYKKKLTDAGVRFIHNGYLEAENVPIMWKQVDIEVKLHGGKPGEAICCVIKECDVDLVVMGSRGMGAVRRTFVGSVSDYVLHHSHVPVVICPKK</sequence>
<dbReference type="PANTHER" id="PTHR46989:SF3">
    <property type="entry name" value="USPA DOMAIN-CONTAINING PROTEIN"/>
    <property type="match status" value="1"/>
</dbReference>
<evidence type="ECO:0000259" key="2">
    <source>
        <dbReference type="Pfam" id="PF00582"/>
    </source>
</evidence>
<keyword evidence="4" id="KW-1185">Reference proteome</keyword>
<evidence type="ECO:0000313" key="3">
    <source>
        <dbReference type="EMBL" id="CAH3180437.1"/>
    </source>
</evidence>
<feature type="coiled-coil region" evidence="1">
    <location>
        <begin position="53"/>
        <end position="80"/>
    </location>
</feature>
<dbReference type="Proteomes" id="UP001159405">
    <property type="component" value="Unassembled WGS sequence"/>
</dbReference>
<comment type="caution">
    <text evidence="3">The sequence shown here is derived from an EMBL/GenBank/DDBJ whole genome shotgun (WGS) entry which is preliminary data.</text>
</comment>